<comment type="cofactor">
    <cofactor evidence="1">
        <name>Fe(2+)</name>
        <dbReference type="ChEBI" id="CHEBI:29033"/>
    </cofactor>
</comment>
<dbReference type="GO" id="GO:0051213">
    <property type="term" value="F:dioxygenase activity"/>
    <property type="evidence" value="ECO:0007669"/>
    <property type="project" value="UniProtKB-KW"/>
</dbReference>
<dbReference type="EMBL" id="KN828626">
    <property type="protein sequence ID" value="KIK74709.1"/>
    <property type="molecule type" value="Genomic_DNA"/>
</dbReference>
<feature type="domain" description="2OGFeDO JBP1/TET oxygenase" evidence="6">
    <location>
        <begin position="13"/>
        <end position="161"/>
    </location>
</feature>
<evidence type="ECO:0000256" key="1">
    <source>
        <dbReference type="ARBA" id="ARBA00001954"/>
    </source>
</evidence>
<organism evidence="7 8">
    <name type="scientific">Paxillus rubicundulus Ve08.2h10</name>
    <dbReference type="NCBI Taxonomy" id="930991"/>
    <lineage>
        <taxon>Eukaryota</taxon>
        <taxon>Fungi</taxon>
        <taxon>Dikarya</taxon>
        <taxon>Basidiomycota</taxon>
        <taxon>Agaricomycotina</taxon>
        <taxon>Agaricomycetes</taxon>
        <taxon>Agaricomycetidae</taxon>
        <taxon>Boletales</taxon>
        <taxon>Paxilineae</taxon>
        <taxon>Paxillaceae</taxon>
        <taxon>Paxillus</taxon>
    </lineage>
</organism>
<evidence type="ECO:0000256" key="3">
    <source>
        <dbReference type="ARBA" id="ARBA00022964"/>
    </source>
</evidence>
<dbReference type="Pfam" id="PF12851">
    <property type="entry name" value="Tet_JBP"/>
    <property type="match status" value="1"/>
</dbReference>
<dbReference type="OrthoDB" id="3200752at2759"/>
<dbReference type="Gene3D" id="3.60.130.30">
    <property type="match status" value="1"/>
</dbReference>
<dbReference type="AlphaFoldDB" id="A0A0D0D3Z6"/>
<evidence type="ECO:0000313" key="7">
    <source>
        <dbReference type="EMBL" id="KIK74709.1"/>
    </source>
</evidence>
<evidence type="ECO:0000313" key="8">
    <source>
        <dbReference type="Proteomes" id="UP000054538"/>
    </source>
</evidence>
<name>A0A0D0D3Z6_9AGAM</name>
<evidence type="ECO:0000256" key="2">
    <source>
        <dbReference type="ARBA" id="ARBA00022723"/>
    </source>
</evidence>
<evidence type="ECO:0000256" key="5">
    <source>
        <dbReference type="ARBA" id="ARBA00023004"/>
    </source>
</evidence>
<sequence>PKVTSKTHKRLVDPLVTSATSKVPEVQAWLLEITSVQQLSADVLQVIHPRLHEACSQTLSAMRSNPQLRGAVTSWPAIFEVMQLIVNCITPWHQDPGGYPEAYDCLLNLGNCQDARLDIADCLASLSYPPGSVIYLTGKVLIHSVKEWGAGWERVVIGHFTKDMVQDRLGVACP</sequence>
<evidence type="ECO:0000259" key="6">
    <source>
        <dbReference type="Pfam" id="PF12851"/>
    </source>
</evidence>
<dbReference type="Proteomes" id="UP000054538">
    <property type="component" value="Unassembled WGS sequence"/>
</dbReference>
<proteinExistence type="predicted"/>
<keyword evidence="3" id="KW-0223">Dioxygenase</keyword>
<keyword evidence="2" id="KW-0479">Metal-binding</keyword>
<accession>A0A0D0D3Z6</accession>
<protein>
    <recommendedName>
        <fullName evidence="6">2OGFeDO JBP1/TET oxygenase domain-containing protein</fullName>
    </recommendedName>
</protein>
<reference evidence="8" key="2">
    <citation type="submission" date="2015-01" db="EMBL/GenBank/DDBJ databases">
        <title>Evolutionary Origins and Diversification of the Mycorrhizal Mutualists.</title>
        <authorList>
            <consortium name="DOE Joint Genome Institute"/>
            <consortium name="Mycorrhizal Genomics Consortium"/>
            <person name="Kohler A."/>
            <person name="Kuo A."/>
            <person name="Nagy L.G."/>
            <person name="Floudas D."/>
            <person name="Copeland A."/>
            <person name="Barry K.W."/>
            <person name="Cichocki N."/>
            <person name="Veneault-Fourrey C."/>
            <person name="LaButti K."/>
            <person name="Lindquist E.A."/>
            <person name="Lipzen A."/>
            <person name="Lundell T."/>
            <person name="Morin E."/>
            <person name="Murat C."/>
            <person name="Riley R."/>
            <person name="Ohm R."/>
            <person name="Sun H."/>
            <person name="Tunlid A."/>
            <person name="Henrissat B."/>
            <person name="Grigoriev I.V."/>
            <person name="Hibbett D.S."/>
            <person name="Martin F."/>
        </authorList>
    </citation>
    <scope>NUCLEOTIDE SEQUENCE [LARGE SCALE GENOMIC DNA]</scope>
    <source>
        <strain evidence="8">Ve08.2h10</strain>
    </source>
</reference>
<evidence type="ECO:0000256" key="4">
    <source>
        <dbReference type="ARBA" id="ARBA00023002"/>
    </source>
</evidence>
<keyword evidence="5" id="KW-0408">Iron</keyword>
<gene>
    <name evidence="7" type="ORF">PAXRUDRAFT_75846</name>
</gene>
<feature type="non-terminal residue" evidence="7">
    <location>
        <position position="1"/>
    </location>
</feature>
<keyword evidence="8" id="KW-1185">Reference proteome</keyword>
<reference evidence="7 8" key="1">
    <citation type="submission" date="2014-04" db="EMBL/GenBank/DDBJ databases">
        <authorList>
            <consortium name="DOE Joint Genome Institute"/>
            <person name="Kuo A."/>
            <person name="Kohler A."/>
            <person name="Jargeat P."/>
            <person name="Nagy L.G."/>
            <person name="Floudas D."/>
            <person name="Copeland A."/>
            <person name="Barry K.W."/>
            <person name="Cichocki N."/>
            <person name="Veneault-Fourrey C."/>
            <person name="LaButti K."/>
            <person name="Lindquist E.A."/>
            <person name="Lipzen A."/>
            <person name="Lundell T."/>
            <person name="Morin E."/>
            <person name="Murat C."/>
            <person name="Sun H."/>
            <person name="Tunlid A."/>
            <person name="Henrissat B."/>
            <person name="Grigoriev I.V."/>
            <person name="Hibbett D.S."/>
            <person name="Martin F."/>
            <person name="Nordberg H.P."/>
            <person name="Cantor M.N."/>
            <person name="Hua S.X."/>
        </authorList>
    </citation>
    <scope>NUCLEOTIDE SEQUENCE [LARGE SCALE GENOMIC DNA]</scope>
    <source>
        <strain evidence="7 8">Ve08.2h10</strain>
    </source>
</reference>
<dbReference type="InterPro" id="IPR024779">
    <property type="entry name" value="2OGFeDO_JBP1/TET_oxygenase_dom"/>
</dbReference>
<dbReference type="GO" id="GO:0046872">
    <property type="term" value="F:metal ion binding"/>
    <property type="evidence" value="ECO:0007669"/>
    <property type="project" value="UniProtKB-KW"/>
</dbReference>
<dbReference type="HOGENOM" id="CLU_039070_2_0_1"/>
<feature type="non-terminal residue" evidence="7">
    <location>
        <position position="174"/>
    </location>
</feature>
<keyword evidence="4" id="KW-0560">Oxidoreductase</keyword>
<dbReference type="InParanoid" id="A0A0D0D3Z6"/>